<name>A0AAE0ZKJ0_9GAST</name>
<accession>A0AAE0ZKJ0</accession>
<keyword evidence="2" id="KW-1185">Reference proteome</keyword>
<evidence type="ECO:0000313" key="1">
    <source>
        <dbReference type="EMBL" id="KAK3770827.1"/>
    </source>
</evidence>
<reference evidence="1" key="1">
    <citation type="journal article" date="2023" name="G3 (Bethesda)">
        <title>A reference genome for the long-term kleptoplast-retaining sea slug Elysia crispata morphotype clarki.</title>
        <authorList>
            <person name="Eastman K.E."/>
            <person name="Pendleton A.L."/>
            <person name="Shaikh M.A."/>
            <person name="Suttiyut T."/>
            <person name="Ogas R."/>
            <person name="Tomko P."/>
            <person name="Gavelis G."/>
            <person name="Widhalm J.R."/>
            <person name="Wisecaver J.H."/>
        </authorList>
    </citation>
    <scope>NUCLEOTIDE SEQUENCE</scope>
    <source>
        <strain evidence="1">ECLA1</strain>
    </source>
</reference>
<sequence>MTSSWPWCGLEGTASNRQPLQQLIQVDNSIFPAIRSCYTGKKKSVSKEAPRQRTLVTLSTSSALNGNDPQVIFALDMGT</sequence>
<gene>
    <name evidence="1" type="ORF">RRG08_036428</name>
</gene>
<dbReference type="AlphaFoldDB" id="A0AAE0ZKJ0"/>
<organism evidence="1 2">
    <name type="scientific">Elysia crispata</name>
    <name type="common">lettuce slug</name>
    <dbReference type="NCBI Taxonomy" id="231223"/>
    <lineage>
        <taxon>Eukaryota</taxon>
        <taxon>Metazoa</taxon>
        <taxon>Spiralia</taxon>
        <taxon>Lophotrochozoa</taxon>
        <taxon>Mollusca</taxon>
        <taxon>Gastropoda</taxon>
        <taxon>Heterobranchia</taxon>
        <taxon>Euthyneura</taxon>
        <taxon>Panpulmonata</taxon>
        <taxon>Sacoglossa</taxon>
        <taxon>Placobranchoidea</taxon>
        <taxon>Plakobranchidae</taxon>
        <taxon>Elysia</taxon>
    </lineage>
</organism>
<proteinExistence type="predicted"/>
<dbReference type="Proteomes" id="UP001283361">
    <property type="component" value="Unassembled WGS sequence"/>
</dbReference>
<comment type="caution">
    <text evidence="1">The sequence shown here is derived from an EMBL/GenBank/DDBJ whole genome shotgun (WGS) entry which is preliminary data.</text>
</comment>
<evidence type="ECO:0000313" key="2">
    <source>
        <dbReference type="Proteomes" id="UP001283361"/>
    </source>
</evidence>
<dbReference type="EMBL" id="JAWDGP010003786">
    <property type="protein sequence ID" value="KAK3770827.1"/>
    <property type="molecule type" value="Genomic_DNA"/>
</dbReference>
<protein>
    <submittedName>
        <fullName evidence="1">Uncharacterized protein</fullName>
    </submittedName>
</protein>